<evidence type="ECO:0000256" key="2">
    <source>
        <dbReference type="ARBA" id="ARBA00001941"/>
    </source>
</evidence>
<comment type="cofactor">
    <cofactor evidence="1">
        <name>NAD(+)</name>
        <dbReference type="ChEBI" id="CHEBI:57540"/>
    </cofactor>
</comment>
<reference evidence="12" key="1">
    <citation type="journal article" date="2019" name="Int. J. Syst. Evol. Microbiol.">
        <title>The Global Catalogue of Microorganisms (GCM) 10K type strain sequencing project: providing services to taxonomists for standard genome sequencing and annotation.</title>
        <authorList>
            <consortium name="The Broad Institute Genomics Platform"/>
            <consortium name="The Broad Institute Genome Sequencing Center for Infectious Disease"/>
            <person name="Wu L."/>
            <person name="Ma J."/>
        </authorList>
    </citation>
    <scope>NUCLEOTIDE SEQUENCE [LARGE SCALE GENOMIC DNA]</scope>
    <source>
        <strain evidence="12">WYCCWR 12678</strain>
    </source>
</reference>
<dbReference type="Pfam" id="PF24621">
    <property type="entry name" value="DHQS_C"/>
    <property type="match status" value="1"/>
</dbReference>
<dbReference type="InterPro" id="IPR030963">
    <property type="entry name" value="DHQ_synth_fam"/>
</dbReference>
<keyword evidence="4" id="KW-0479">Metal-binding</keyword>
<organism evidence="11 12">
    <name type="scientific">Effusibacillus consociatus</name>
    <dbReference type="NCBI Taxonomy" id="1117041"/>
    <lineage>
        <taxon>Bacteria</taxon>
        <taxon>Bacillati</taxon>
        <taxon>Bacillota</taxon>
        <taxon>Bacilli</taxon>
        <taxon>Bacillales</taxon>
        <taxon>Alicyclobacillaceae</taxon>
        <taxon>Effusibacillus</taxon>
    </lineage>
</organism>
<dbReference type="InterPro" id="IPR030960">
    <property type="entry name" value="DHQS/DOIS_N"/>
</dbReference>
<dbReference type="NCBIfam" id="TIGR04425">
    <property type="entry name" value="P_lya_rel_AroB"/>
    <property type="match status" value="1"/>
</dbReference>
<evidence type="ECO:0000256" key="6">
    <source>
        <dbReference type="ARBA" id="ARBA00023141"/>
    </source>
</evidence>
<accession>A0ABV9PYB1</accession>
<dbReference type="RefSeq" id="WP_380025188.1">
    <property type="nucleotide sequence ID" value="NZ_JBHSHC010000052.1"/>
</dbReference>
<protein>
    <submittedName>
        <fullName evidence="11">AroB-related putative sugar phosphate phospholyase (Cyclizing)</fullName>
    </submittedName>
</protein>
<evidence type="ECO:0000256" key="3">
    <source>
        <dbReference type="ARBA" id="ARBA00022605"/>
    </source>
</evidence>
<dbReference type="InterPro" id="IPR030957">
    <property type="entry name" value="Put_AroB"/>
</dbReference>
<keyword evidence="6" id="KW-0057">Aromatic amino acid biosynthesis</keyword>
<dbReference type="EMBL" id="JBHSHC010000052">
    <property type="protein sequence ID" value="MFC4767266.1"/>
    <property type="molecule type" value="Genomic_DNA"/>
</dbReference>
<evidence type="ECO:0000256" key="1">
    <source>
        <dbReference type="ARBA" id="ARBA00001911"/>
    </source>
</evidence>
<gene>
    <name evidence="11" type="ORF">ACFO8Q_07810</name>
</gene>
<keyword evidence="12" id="KW-1185">Reference proteome</keyword>
<sequence>MSLGELSLSSKIRDYKVYFTETTDFLLKLQDLPNCVYVADSRVWDHHADGCLSQLKSRDVIVLSIDEERKNLETVQDLYEQIIQRSPRRSTTIVSIGGGITQDITGFAASTVYRGVNWVFVPTTLLAQADSCIGSKTSLNFKHYKNWIGTFYPPSEVYIYSPFLKTLDPLDFFSGLGEVAKLHLMGGEQRTKELIAQLPAILQQDDKALLEAVHQSLLIKQSYVEGDEFDTGRRNLLNFGHCFGHAIESATDFAVSHGQAVVLGMLLANVVSKKRGILSSRQERFLAENALLPILKVNVQDLMLDQNKIIEAMKQDKKRKGAELALVMITDSYELLKVDDLIEAEVSEALSQFFETVR</sequence>
<dbReference type="Gene3D" id="1.20.1090.10">
    <property type="entry name" value="Dehydroquinate synthase-like - alpha domain"/>
    <property type="match status" value="1"/>
</dbReference>
<dbReference type="CDD" id="cd08195">
    <property type="entry name" value="DHQS"/>
    <property type="match status" value="1"/>
</dbReference>
<keyword evidence="5" id="KW-0520">NAD</keyword>
<comment type="cofactor">
    <cofactor evidence="2">
        <name>Co(2+)</name>
        <dbReference type="ChEBI" id="CHEBI:48828"/>
    </cofactor>
</comment>
<dbReference type="Gene3D" id="3.40.50.1970">
    <property type="match status" value="1"/>
</dbReference>
<dbReference type="PANTHER" id="PTHR43622:SF7">
    <property type="entry name" value="3-DEHYDROQUINATE SYNTHASE, CHLOROPLASTIC"/>
    <property type="match status" value="1"/>
</dbReference>
<keyword evidence="8" id="KW-0170">Cobalt</keyword>
<evidence type="ECO:0000259" key="9">
    <source>
        <dbReference type="Pfam" id="PF01761"/>
    </source>
</evidence>
<feature type="domain" description="3-dehydroquinate synthase N-terminal" evidence="9">
    <location>
        <begin position="62"/>
        <end position="170"/>
    </location>
</feature>
<dbReference type="InterPro" id="IPR050071">
    <property type="entry name" value="Dehydroquinate_synthase"/>
</dbReference>
<dbReference type="PIRSF" id="PIRSF001455">
    <property type="entry name" value="DHQ_synth"/>
    <property type="match status" value="1"/>
</dbReference>
<evidence type="ECO:0000313" key="11">
    <source>
        <dbReference type="EMBL" id="MFC4767266.1"/>
    </source>
</evidence>
<evidence type="ECO:0000313" key="12">
    <source>
        <dbReference type="Proteomes" id="UP001596002"/>
    </source>
</evidence>
<dbReference type="Pfam" id="PF01761">
    <property type="entry name" value="DHQ_synthase"/>
    <property type="match status" value="1"/>
</dbReference>
<dbReference type="PANTHER" id="PTHR43622">
    <property type="entry name" value="3-DEHYDROQUINATE SYNTHASE"/>
    <property type="match status" value="1"/>
</dbReference>
<dbReference type="SUPFAM" id="SSF56796">
    <property type="entry name" value="Dehydroquinate synthase-like"/>
    <property type="match status" value="1"/>
</dbReference>
<evidence type="ECO:0000256" key="7">
    <source>
        <dbReference type="ARBA" id="ARBA00023239"/>
    </source>
</evidence>
<comment type="caution">
    <text evidence="11">The sequence shown here is derived from an EMBL/GenBank/DDBJ whole genome shotgun (WGS) entry which is preliminary data.</text>
</comment>
<proteinExistence type="predicted"/>
<evidence type="ECO:0000256" key="5">
    <source>
        <dbReference type="ARBA" id="ARBA00023027"/>
    </source>
</evidence>
<evidence type="ECO:0000256" key="8">
    <source>
        <dbReference type="ARBA" id="ARBA00023285"/>
    </source>
</evidence>
<keyword evidence="3" id="KW-0028">Amino-acid biosynthesis</keyword>
<name>A0ABV9PYB1_9BACL</name>
<dbReference type="InterPro" id="IPR056179">
    <property type="entry name" value="DHQS_C"/>
</dbReference>
<dbReference type="Proteomes" id="UP001596002">
    <property type="component" value="Unassembled WGS sequence"/>
</dbReference>
<keyword evidence="7" id="KW-0456">Lyase</keyword>
<feature type="domain" description="3-dehydroquinate synthase C-terminal" evidence="10">
    <location>
        <begin position="175"/>
        <end position="318"/>
    </location>
</feature>
<evidence type="ECO:0000259" key="10">
    <source>
        <dbReference type="Pfam" id="PF24621"/>
    </source>
</evidence>
<evidence type="ECO:0000256" key="4">
    <source>
        <dbReference type="ARBA" id="ARBA00022723"/>
    </source>
</evidence>